<feature type="compositionally biased region" description="Basic and acidic residues" evidence="1">
    <location>
        <begin position="414"/>
        <end position="423"/>
    </location>
</feature>
<feature type="compositionally biased region" description="Polar residues" evidence="1">
    <location>
        <begin position="1013"/>
        <end position="1024"/>
    </location>
</feature>
<feature type="region of interest" description="Disordered" evidence="1">
    <location>
        <begin position="941"/>
        <end position="1302"/>
    </location>
</feature>
<feature type="compositionally biased region" description="Basic and acidic residues" evidence="1">
    <location>
        <begin position="289"/>
        <end position="301"/>
    </location>
</feature>
<feature type="compositionally biased region" description="Polar residues" evidence="1">
    <location>
        <begin position="1117"/>
        <end position="1134"/>
    </location>
</feature>
<feature type="compositionally biased region" description="Polar residues" evidence="1">
    <location>
        <begin position="1055"/>
        <end position="1087"/>
    </location>
</feature>
<feature type="region of interest" description="Disordered" evidence="1">
    <location>
        <begin position="193"/>
        <end position="364"/>
    </location>
</feature>
<feature type="compositionally biased region" description="Basic and acidic residues" evidence="1">
    <location>
        <begin position="964"/>
        <end position="1002"/>
    </location>
</feature>
<dbReference type="InterPro" id="IPR013783">
    <property type="entry name" value="Ig-like_fold"/>
</dbReference>
<feature type="compositionally biased region" description="Polar residues" evidence="1">
    <location>
        <begin position="857"/>
        <end position="882"/>
    </location>
</feature>
<dbReference type="Gene3D" id="2.60.40.10">
    <property type="entry name" value="Immunoglobulins"/>
    <property type="match status" value="1"/>
</dbReference>
<evidence type="ECO:0000259" key="2">
    <source>
        <dbReference type="PROSITE" id="PS50835"/>
    </source>
</evidence>
<feature type="compositionally biased region" description="Basic and acidic residues" evidence="1">
    <location>
        <begin position="1245"/>
        <end position="1270"/>
    </location>
</feature>
<dbReference type="Pfam" id="PF07679">
    <property type="entry name" value="I-set"/>
    <property type="match status" value="1"/>
</dbReference>
<dbReference type="InterPro" id="IPR007110">
    <property type="entry name" value="Ig-like_dom"/>
</dbReference>
<feature type="compositionally biased region" description="Polar residues" evidence="1">
    <location>
        <begin position="540"/>
        <end position="550"/>
    </location>
</feature>
<feature type="compositionally biased region" description="Basic and acidic residues" evidence="1">
    <location>
        <begin position="449"/>
        <end position="460"/>
    </location>
</feature>
<proteinExistence type="predicted"/>
<feature type="compositionally biased region" description="Polar residues" evidence="1">
    <location>
        <begin position="737"/>
        <end position="762"/>
    </location>
</feature>
<feature type="region of interest" description="Disordered" evidence="1">
    <location>
        <begin position="393"/>
        <end position="463"/>
    </location>
</feature>
<dbReference type="InterPro" id="IPR036179">
    <property type="entry name" value="Ig-like_dom_sf"/>
</dbReference>
<feature type="region of interest" description="Disordered" evidence="1">
    <location>
        <begin position="828"/>
        <end position="891"/>
    </location>
</feature>
<reference evidence="3 4" key="1">
    <citation type="journal article" date="2021" name="Elife">
        <title>Chloroplast acquisition without the gene transfer in kleptoplastic sea slugs, Plakobranchus ocellatus.</title>
        <authorList>
            <person name="Maeda T."/>
            <person name="Takahashi S."/>
            <person name="Yoshida T."/>
            <person name="Shimamura S."/>
            <person name="Takaki Y."/>
            <person name="Nagai Y."/>
            <person name="Toyoda A."/>
            <person name="Suzuki Y."/>
            <person name="Arimoto A."/>
            <person name="Ishii H."/>
            <person name="Satoh N."/>
            <person name="Nishiyama T."/>
            <person name="Hasebe M."/>
            <person name="Maruyama T."/>
            <person name="Minagawa J."/>
            <person name="Obokata J."/>
            <person name="Shigenobu S."/>
        </authorList>
    </citation>
    <scope>NUCLEOTIDE SEQUENCE [LARGE SCALE GENOMIC DNA]</scope>
</reference>
<feature type="compositionally biased region" description="Polar residues" evidence="1">
    <location>
        <begin position="304"/>
        <end position="316"/>
    </location>
</feature>
<feature type="region of interest" description="Disordered" evidence="1">
    <location>
        <begin position="737"/>
        <end position="775"/>
    </location>
</feature>
<feature type="compositionally biased region" description="Polar residues" evidence="1">
    <location>
        <begin position="941"/>
        <end position="952"/>
    </location>
</feature>
<accession>A0AAV4HSH7</accession>
<protein>
    <recommendedName>
        <fullName evidence="2">Ig-like domain-containing protein</fullName>
    </recommendedName>
</protein>
<name>A0AAV4HSH7_9GAST</name>
<feature type="compositionally biased region" description="Basic and acidic residues" evidence="1">
    <location>
        <begin position="1089"/>
        <end position="1107"/>
    </location>
</feature>
<feature type="compositionally biased region" description="Polar residues" evidence="1">
    <location>
        <begin position="101"/>
        <end position="111"/>
    </location>
</feature>
<feature type="compositionally biased region" description="Polar residues" evidence="1">
    <location>
        <begin position="492"/>
        <end position="530"/>
    </location>
</feature>
<dbReference type="EMBL" id="BMAT01009188">
    <property type="protein sequence ID" value="GFS00874.1"/>
    <property type="molecule type" value="Genomic_DNA"/>
</dbReference>
<keyword evidence="4" id="KW-1185">Reference proteome</keyword>
<feature type="compositionally biased region" description="Basic and acidic residues" evidence="1">
    <location>
        <begin position="1027"/>
        <end position="1053"/>
    </location>
</feature>
<organism evidence="3 4">
    <name type="scientific">Elysia marginata</name>
    <dbReference type="NCBI Taxonomy" id="1093978"/>
    <lineage>
        <taxon>Eukaryota</taxon>
        <taxon>Metazoa</taxon>
        <taxon>Spiralia</taxon>
        <taxon>Lophotrochozoa</taxon>
        <taxon>Mollusca</taxon>
        <taxon>Gastropoda</taxon>
        <taxon>Heterobranchia</taxon>
        <taxon>Euthyneura</taxon>
        <taxon>Panpulmonata</taxon>
        <taxon>Sacoglossa</taxon>
        <taxon>Placobranchoidea</taxon>
        <taxon>Plakobranchidae</taxon>
        <taxon>Elysia</taxon>
    </lineage>
</organism>
<feature type="compositionally biased region" description="Basic and acidic residues" evidence="1">
    <location>
        <begin position="828"/>
        <end position="841"/>
    </location>
</feature>
<feature type="compositionally biased region" description="Low complexity" evidence="1">
    <location>
        <begin position="317"/>
        <end position="340"/>
    </location>
</feature>
<feature type="compositionally biased region" description="Basic and acidic residues" evidence="1">
    <location>
        <begin position="763"/>
        <end position="775"/>
    </location>
</feature>
<dbReference type="InterPro" id="IPR013098">
    <property type="entry name" value="Ig_I-set"/>
</dbReference>
<feature type="region of interest" description="Disordered" evidence="1">
    <location>
        <begin position="61"/>
        <end position="80"/>
    </location>
</feature>
<feature type="compositionally biased region" description="Basic and acidic residues" evidence="1">
    <location>
        <begin position="649"/>
        <end position="674"/>
    </location>
</feature>
<feature type="compositionally biased region" description="Pro residues" evidence="1">
    <location>
        <begin position="128"/>
        <end position="137"/>
    </location>
</feature>
<feature type="region of interest" description="Disordered" evidence="1">
    <location>
        <begin position="90"/>
        <end position="111"/>
    </location>
</feature>
<feature type="compositionally biased region" description="Basic and acidic residues" evidence="1">
    <location>
        <begin position="620"/>
        <end position="629"/>
    </location>
</feature>
<evidence type="ECO:0000313" key="4">
    <source>
        <dbReference type="Proteomes" id="UP000762676"/>
    </source>
</evidence>
<dbReference type="PROSITE" id="PS50835">
    <property type="entry name" value="IG_LIKE"/>
    <property type="match status" value="1"/>
</dbReference>
<feature type="compositionally biased region" description="Low complexity" evidence="1">
    <location>
        <begin position="399"/>
        <end position="411"/>
    </location>
</feature>
<feature type="region of interest" description="Disordered" evidence="1">
    <location>
        <begin position="127"/>
        <end position="151"/>
    </location>
</feature>
<evidence type="ECO:0000313" key="3">
    <source>
        <dbReference type="EMBL" id="GFS00874.1"/>
    </source>
</evidence>
<evidence type="ECO:0000256" key="1">
    <source>
        <dbReference type="SAM" id="MobiDB-lite"/>
    </source>
</evidence>
<gene>
    <name evidence="3" type="ORF">ElyMa_004566900</name>
</gene>
<dbReference type="SUPFAM" id="SSF48726">
    <property type="entry name" value="Immunoglobulin"/>
    <property type="match status" value="1"/>
</dbReference>
<dbReference type="Proteomes" id="UP000762676">
    <property type="component" value="Unassembled WGS sequence"/>
</dbReference>
<feature type="region of interest" description="Disordered" evidence="1">
    <location>
        <begin position="482"/>
        <end position="705"/>
    </location>
</feature>
<comment type="caution">
    <text evidence="3">The sequence shown here is derived from an EMBL/GenBank/DDBJ whole genome shotgun (WGS) entry which is preliminary data.</text>
</comment>
<feature type="compositionally biased region" description="Polar residues" evidence="1">
    <location>
        <begin position="140"/>
        <end position="149"/>
    </location>
</feature>
<feature type="compositionally biased region" description="Basic and acidic residues" evidence="1">
    <location>
        <begin position="482"/>
        <end position="491"/>
    </location>
</feature>
<sequence length="1373" mass="151857">MPVIFPSISLLSSLLFSNLFYRPGSHKHSNPVFEQATEQNIHLKGVNPKLGSIKLAVNNGPISSQEESARKDITSQQDQTTRCLSPVNLHHQNNQEESSRISDPSYLTQPKNSATNLTLQTQQEEIAPPLPTSPIPSRPVTGSSDFSNQAHHDRSNTKCVCALQFTPSYNQSESSPETESSLQPVVFNFALSDSASSPKSQPASVQQEANCVEDTPGVSDSSKDENDDVFTDHLEVDQEERRGSLKMASSVFAWEKIPSKSPETSPFAEHSRESKQTNSDLRQVTKKKTCFDSDRLVESKRQAGRSTKVTFSGLQHKSSSSSPKTPSSSSKPKSVPSTSSDAEFTKIKLKSTGAKAGPSSDLQKSKFLSTSTESLFFKVKLKPVVIKDDELAEESSLTKNSFSIKSKSKSSGDLLRDFREERVSGNPDEVQTARETSGFSEKLNAFENKGNKTDRTDISRKPNYTIPKRNVVSKLIGEANKKEEEKLKSRTESPSNGILANQNVITKNSSSTAKTQLTHIQQPKPSSTLPRNYKAPGLNELNSSAATGQRHSVDIVSRMETVPSWVKEKAQGKRSSLTVESGAATLPMRSGNNVQSTRDRITKLKENPDAPKTPRRFKRDKPQPEDKLSKTLGSENLHRSSVRQADCAKGLDKGRDSDIQPKNDTDKAENKPGVKPDSNSSAPAWMQRRHLKPVEPSPLTESRTELKVNTSNNYLHNHSLNKKPIASPFSSLVSRFDQTSTPSVSSSHAKGYTNLQKNSFKNIENKAPKREDSLKLSRDKEIADKYAPENELYSEGSMKTATRIVIDPSPSPTQMNDEIKTPIVPDTKSEFTDKQQTERENSFIAGTQPPKKETTIPARSSTVKPSASQEISALNSQPSLRNTAVRPAWKKQRSLRHIPIYPIHDNELSPRYEPFIDDSESTASISSTSSEASIVTNDSGYYSQSRANTSDLKPNPSKDPQYQPRRDTQELLKPEDEHKCEDVEVKDRDVEIQKEVESRGDGQGELYSGGRPASQTLTAPTSSVIDCHPRHENQGDQHIADSLRGESLEKDLKTVPSQGLTRVGTQIYSDVGESSQDSSKSTNNTPEVRQIEKELAKENCSNERVPERPASPDIEHNTVSNTDAPSRQSLNLKNKVSYLESTDEKPEPETEPIISYPRRRSKFMDDYLNGRRGSAEAAQTAADKPDLDAQTDKPPAKRPVDLDISTDEKPEPEIEPIISYPRRRSKFMDDYLNGRRGSAEAAHTAADKPDLDAQTDKPSAKRPVDLDIVPKWKTSAPAPERFTTSGSSQVKDNSRQADPKNGLSAIDNLAEKHAGNTTSVPAFKRPLEDMKEVVNGSRAILSCTVSGYPLPQVEWLFNRQPLQVRAVPLRNRH</sequence>
<feature type="compositionally biased region" description="Basic and acidic residues" evidence="1">
    <location>
        <begin position="230"/>
        <end position="243"/>
    </location>
</feature>
<feature type="domain" description="Ig-like" evidence="2">
    <location>
        <begin position="1321"/>
        <end position="1373"/>
    </location>
</feature>
<feature type="compositionally biased region" description="Polar residues" evidence="1">
    <location>
        <begin position="193"/>
        <end position="209"/>
    </location>
</feature>
<feature type="compositionally biased region" description="Basic and acidic residues" evidence="1">
    <location>
        <begin position="1183"/>
        <end position="1212"/>
    </location>
</feature>
<feature type="compositionally biased region" description="Polar residues" evidence="1">
    <location>
        <begin position="1282"/>
        <end position="1291"/>
    </location>
</feature>
<feature type="compositionally biased region" description="Basic and acidic residues" evidence="1">
    <location>
        <begin position="597"/>
        <end position="609"/>
    </location>
</feature>